<dbReference type="EMBL" id="JXRQ01000029">
    <property type="protein sequence ID" value="KIL43626.1"/>
    <property type="molecule type" value="Genomic_DNA"/>
</dbReference>
<evidence type="ECO:0000313" key="2">
    <source>
        <dbReference type="Proteomes" id="UP000031950"/>
    </source>
</evidence>
<dbReference type="GO" id="GO:0003677">
    <property type="term" value="F:DNA binding"/>
    <property type="evidence" value="ECO:0007669"/>
    <property type="project" value="UniProtKB-KW"/>
</dbReference>
<dbReference type="AlphaFoldDB" id="A0A0C2VGJ6"/>
<dbReference type="OrthoDB" id="7950977at2"/>
<evidence type="ECO:0000313" key="1">
    <source>
        <dbReference type="EMBL" id="KIL43626.1"/>
    </source>
</evidence>
<protein>
    <submittedName>
        <fullName evidence="1">DNA-binding protein</fullName>
    </submittedName>
</protein>
<dbReference type="STRING" id="135826.KP77_33320"/>
<dbReference type="SUPFAM" id="SSF47789">
    <property type="entry name" value="C-terminal domain of RNA polymerase alpha subunit"/>
    <property type="match status" value="1"/>
</dbReference>
<reference evidence="1 2" key="1">
    <citation type="submission" date="2015-01" db="EMBL/GenBank/DDBJ databases">
        <title>Genome sequence of Jeotgalibacillus alimentarius.</title>
        <authorList>
            <person name="Goh K.M."/>
            <person name="Chan K.-G."/>
            <person name="Yaakop A.S."/>
            <person name="Ee R."/>
            <person name="Gan H.M."/>
            <person name="Chan C.S."/>
        </authorList>
    </citation>
    <scope>NUCLEOTIDE SEQUENCE [LARGE SCALE GENOMIC DNA]</scope>
    <source>
        <strain evidence="1 2">YKJ-13</strain>
    </source>
</reference>
<accession>A0A0C2VGJ6</accession>
<keyword evidence="1" id="KW-0238">DNA-binding</keyword>
<dbReference type="Gene3D" id="1.10.150.20">
    <property type="entry name" value="5' to 3' exonuclease, C-terminal subdomain"/>
    <property type="match status" value="1"/>
</dbReference>
<organism evidence="1 2">
    <name type="scientific">Jeotgalibacillus alimentarius</name>
    <dbReference type="NCBI Taxonomy" id="135826"/>
    <lineage>
        <taxon>Bacteria</taxon>
        <taxon>Bacillati</taxon>
        <taxon>Bacillota</taxon>
        <taxon>Bacilli</taxon>
        <taxon>Bacillales</taxon>
        <taxon>Caryophanaceae</taxon>
        <taxon>Jeotgalibacillus</taxon>
    </lineage>
</organism>
<dbReference type="PATRIC" id="fig|135826.4.peg.3309"/>
<gene>
    <name evidence="1" type="ORF">KP77_33320</name>
</gene>
<proteinExistence type="predicted"/>
<sequence length="62" mass="6846">MKSDLPSNLSKPSQRAFTTAGIQTMNDIRKYTEKELLALHGVGPKTIRQLREAGGPDTFKSN</sequence>
<dbReference type="RefSeq" id="WP_041123802.1">
    <property type="nucleotide sequence ID" value="NZ_JXRQ01000029.1"/>
</dbReference>
<comment type="caution">
    <text evidence="1">The sequence shown here is derived from an EMBL/GenBank/DDBJ whole genome shotgun (WGS) entry which is preliminary data.</text>
</comment>
<dbReference type="Proteomes" id="UP000031950">
    <property type="component" value="Unassembled WGS sequence"/>
</dbReference>
<keyword evidence="2" id="KW-1185">Reference proteome</keyword>
<name>A0A0C2VGJ6_9BACL</name>